<evidence type="ECO:0000313" key="8">
    <source>
        <dbReference type="Proteomes" id="UP000323876"/>
    </source>
</evidence>
<evidence type="ECO:0000256" key="2">
    <source>
        <dbReference type="ARBA" id="ARBA00023015"/>
    </source>
</evidence>
<dbReference type="Proteomes" id="UP000323876">
    <property type="component" value="Unassembled WGS sequence"/>
</dbReference>
<accession>A0A5N0E786</accession>
<dbReference type="InterPro" id="IPR005119">
    <property type="entry name" value="LysR_subst-bd"/>
</dbReference>
<dbReference type="InterPro" id="IPR000847">
    <property type="entry name" value="LysR_HTH_N"/>
</dbReference>
<dbReference type="Gene3D" id="3.40.190.10">
    <property type="entry name" value="Periplasmic binding protein-like II"/>
    <property type="match status" value="2"/>
</dbReference>
<dbReference type="InterPro" id="IPR036390">
    <property type="entry name" value="WH_DNA-bd_sf"/>
</dbReference>
<dbReference type="SUPFAM" id="SSF53850">
    <property type="entry name" value="Periplasmic binding protein-like II"/>
    <property type="match status" value="1"/>
</dbReference>
<protein>
    <submittedName>
        <fullName evidence="7">LysR family transcriptional regulator</fullName>
    </submittedName>
</protein>
<organism evidence="7 8">
    <name type="scientific">Nocardia colli</name>
    <dbReference type="NCBI Taxonomy" id="2545717"/>
    <lineage>
        <taxon>Bacteria</taxon>
        <taxon>Bacillati</taxon>
        <taxon>Actinomycetota</taxon>
        <taxon>Actinomycetes</taxon>
        <taxon>Mycobacteriales</taxon>
        <taxon>Nocardiaceae</taxon>
        <taxon>Nocardia</taxon>
    </lineage>
</organism>
<keyword evidence="4" id="KW-0010">Activator</keyword>
<comment type="caution">
    <text evidence="7">The sequence shown here is derived from an EMBL/GenBank/DDBJ whole genome shotgun (WGS) entry which is preliminary data.</text>
</comment>
<dbReference type="Pfam" id="PF00126">
    <property type="entry name" value="HTH_1"/>
    <property type="match status" value="1"/>
</dbReference>
<dbReference type="SUPFAM" id="SSF46785">
    <property type="entry name" value="Winged helix' DNA-binding domain"/>
    <property type="match status" value="1"/>
</dbReference>
<keyword evidence="2" id="KW-0805">Transcription regulation</keyword>
<proteinExistence type="inferred from homology"/>
<dbReference type="Pfam" id="PF03466">
    <property type="entry name" value="LysR_substrate"/>
    <property type="match status" value="1"/>
</dbReference>
<dbReference type="PRINTS" id="PR00039">
    <property type="entry name" value="HTHLYSR"/>
</dbReference>
<feature type="domain" description="HTH lysR-type" evidence="6">
    <location>
        <begin position="6"/>
        <end position="62"/>
    </location>
</feature>
<keyword evidence="3" id="KW-0238">DNA-binding</keyword>
<dbReference type="PROSITE" id="PS50931">
    <property type="entry name" value="HTH_LYSR"/>
    <property type="match status" value="1"/>
</dbReference>
<reference evidence="7 8" key="1">
    <citation type="submission" date="2019-09" db="EMBL/GenBank/DDBJ databases">
        <authorList>
            <person name="Wang X."/>
        </authorList>
    </citation>
    <scope>NUCLEOTIDE SEQUENCE [LARGE SCALE GENOMIC DNA]</scope>
    <source>
        <strain evidence="7 8">CICC 11023</strain>
    </source>
</reference>
<dbReference type="PANTHER" id="PTHR30346">
    <property type="entry name" value="TRANSCRIPTIONAL DUAL REGULATOR HCAR-RELATED"/>
    <property type="match status" value="1"/>
</dbReference>
<dbReference type="AlphaFoldDB" id="A0A5N0E786"/>
<comment type="similarity">
    <text evidence="1">Belongs to the LysR transcriptional regulatory family.</text>
</comment>
<dbReference type="PANTHER" id="PTHR30346:SF0">
    <property type="entry name" value="HCA OPERON TRANSCRIPTIONAL ACTIVATOR HCAR"/>
    <property type="match status" value="1"/>
</dbReference>
<keyword evidence="5" id="KW-0804">Transcription</keyword>
<sequence length="302" mass="32915">MNGAIVELRQLRYFVVLAEELHFRRAAERLFISTPTLSQQIKVLEREMGGALLNRDPRVELTAAGEVLLRTGREVLRSVDAAVRETRRASAAGAPVLRFGLLNGVPPWLPSRIEELLPAGTRTVLTGGTTADQVRLLDDDEVDLALVRTPVALPDRFAQQPIARDELGILMSSTHPFANSAEIDPNDLTDQELILFARESAPGLHDELLHTLHARGARVRLSDSAMGHAQMLAVLPSRPATIGLSTSRPATHPGLAWRPLRGGPIAVTYAAIWRVPTRNPAVRALVEVLAASPEWQAPADQI</sequence>
<evidence type="ECO:0000256" key="1">
    <source>
        <dbReference type="ARBA" id="ARBA00009437"/>
    </source>
</evidence>
<dbReference type="CDD" id="cd08414">
    <property type="entry name" value="PBP2_LTTR_aromatics_like"/>
    <property type="match status" value="1"/>
</dbReference>
<evidence type="ECO:0000259" key="6">
    <source>
        <dbReference type="PROSITE" id="PS50931"/>
    </source>
</evidence>
<dbReference type="InterPro" id="IPR036388">
    <property type="entry name" value="WH-like_DNA-bd_sf"/>
</dbReference>
<dbReference type="GO" id="GO:0003700">
    <property type="term" value="F:DNA-binding transcription factor activity"/>
    <property type="evidence" value="ECO:0007669"/>
    <property type="project" value="InterPro"/>
</dbReference>
<evidence type="ECO:0000256" key="3">
    <source>
        <dbReference type="ARBA" id="ARBA00023125"/>
    </source>
</evidence>
<dbReference type="FunFam" id="1.10.10.10:FF:000001">
    <property type="entry name" value="LysR family transcriptional regulator"/>
    <property type="match status" value="1"/>
</dbReference>
<keyword evidence="8" id="KW-1185">Reference proteome</keyword>
<evidence type="ECO:0000256" key="5">
    <source>
        <dbReference type="ARBA" id="ARBA00023163"/>
    </source>
</evidence>
<evidence type="ECO:0000313" key="7">
    <source>
        <dbReference type="EMBL" id="KAA8884816.1"/>
    </source>
</evidence>
<dbReference type="EMBL" id="VXLC01000018">
    <property type="protein sequence ID" value="KAA8884816.1"/>
    <property type="molecule type" value="Genomic_DNA"/>
</dbReference>
<dbReference type="RefSeq" id="WP_191094258.1">
    <property type="nucleotide sequence ID" value="NZ_VXLC01000018.1"/>
</dbReference>
<dbReference type="Gene3D" id="1.10.10.10">
    <property type="entry name" value="Winged helix-like DNA-binding domain superfamily/Winged helix DNA-binding domain"/>
    <property type="match status" value="1"/>
</dbReference>
<evidence type="ECO:0000256" key="4">
    <source>
        <dbReference type="ARBA" id="ARBA00023159"/>
    </source>
</evidence>
<dbReference type="GO" id="GO:0032993">
    <property type="term" value="C:protein-DNA complex"/>
    <property type="evidence" value="ECO:0007669"/>
    <property type="project" value="TreeGrafter"/>
</dbReference>
<gene>
    <name evidence="7" type="ORF">F3087_33175</name>
</gene>
<dbReference type="GO" id="GO:0003677">
    <property type="term" value="F:DNA binding"/>
    <property type="evidence" value="ECO:0007669"/>
    <property type="project" value="UniProtKB-KW"/>
</dbReference>
<name>A0A5N0E786_9NOCA</name>